<reference evidence="1 2" key="1">
    <citation type="submission" date="2013-11" db="EMBL/GenBank/DDBJ databases">
        <title>The Genome Sequence of Phytophthora parasitica P1569.</title>
        <authorList>
            <consortium name="The Broad Institute Genomics Platform"/>
            <person name="Russ C."/>
            <person name="Tyler B."/>
            <person name="Panabieres F."/>
            <person name="Shan W."/>
            <person name="Tripathy S."/>
            <person name="Grunwald N."/>
            <person name="Machado M."/>
            <person name="Johnson C.S."/>
            <person name="Arredondo F."/>
            <person name="Hong C."/>
            <person name="Coffey M."/>
            <person name="Young S.K."/>
            <person name="Zeng Q."/>
            <person name="Gargeya S."/>
            <person name="Fitzgerald M."/>
            <person name="Abouelleil A."/>
            <person name="Alvarado L."/>
            <person name="Chapman S.B."/>
            <person name="Gainer-Dewar J."/>
            <person name="Goldberg J."/>
            <person name="Griggs A."/>
            <person name="Gujja S."/>
            <person name="Hansen M."/>
            <person name="Howarth C."/>
            <person name="Imamovic A."/>
            <person name="Ireland A."/>
            <person name="Larimer J."/>
            <person name="McCowan C."/>
            <person name="Murphy C."/>
            <person name="Pearson M."/>
            <person name="Poon T.W."/>
            <person name="Priest M."/>
            <person name="Roberts A."/>
            <person name="Saif S."/>
            <person name="Shea T."/>
            <person name="Sykes S."/>
            <person name="Wortman J."/>
            <person name="Nusbaum C."/>
            <person name="Birren B."/>
        </authorList>
    </citation>
    <scope>NUCLEOTIDE SEQUENCE [LARGE SCALE GENOMIC DNA]</scope>
    <source>
        <strain evidence="1 2">P1569</strain>
    </source>
</reference>
<protein>
    <submittedName>
        <fullName evidence="1">Uncharacterized protein</fullName>
    </submittedName>
</protein>
<dbReference type="EMBL" id="ANIZ01001984">
    <property type="protein sequence ID" value="ETI43430.1"/>
    <property type="molecule type" value="Genomic_DNA"/>
</dbReference>
<evidence type="ECO:0000313" key="2">
    <source>
        <dbReference type="Proteomes" id="UP000018721"/>
    </source>
</evidence>
<name>V9EVY6_PHYNI</name>
<dbReference type="AlphaFoldDB" id="V9EVY6"/>
<dbReference type="HOGENOM" id="CLU_2113764_0_0_1"/>
<evidence type="ECO:0000313" key="1">
    <source>
        <dbReference type="EMBL" id="ETI43430.1"/>
    </source>
</evidence>
<sequence length="115" mass="12985">MSCAPTTECAYAPVVEIRKHAQFDGGGAQICGVLQRYQPFLERVENAPHRRLSLLYFHAHLDADPAPALVLHLASQLPFWLMTHRAQLDNVAVEPEGRECSIEYCLLMPRKFLVV</sequence>
<organism evidence="1 2">
    <name type="scientific">Phytophthora nicotianae P1569</name>
    <dbReference type="NCBI Taxonomy" id="1317065"/>
    <lineage>
        <taxon>Eukaryota</taxon>
        <taxon>Sar</taxon>
        <taxon>Stramenopiles</taxon>
        <taxon>Oomycota</taxon>
        <taxon>Peronosporomycetes</taxon>
        <taxon>Peronosporales</taxon>
        <taxon>Peronosporaceae</taxon>
        <taxon>Phytophthora</taxon>
    </lineage>
</organism>
<gene>
    <name evidence="1" type="ORF">F443_11607</name>
</gene>
<comment type="caution">
    <text evidence="1">The sequence shown here is derived from an EMBL/GenBank/DDBJ whole genome shotgun (WGS) entry which is preliminary data.</text>
</comment>
<keyword evidence="2" id="KW-1185">Reference proteome</keyword>
<proteinExistence type="predicted"/>
<accession>V9EVY6</accession>
<dbReference type="Proteomes" id="UP000018721">
    <property type="component" value="Unassembled WGS sequence"/>
</dbReference>